<keyword evidence="1" id="KW-0812">Transmembrane</keyword>
<protein>
    <submittedName>
        <fullName evidence="2">Uncharacterized protein</fullName>
    </submittedName>
</protein>
<dbReference type="Proteomes" id="UP000228758">
    <property type="component" value="Unassembled WGS sequence"/>
</dbReference>
<organism evidence="2 3">
    <name type="scientific">Diaminobutyricimonas aerilata</name>
    <dbReference type="NCBI Taxonomy" id="1162967"/>
    <lineage>
        <taxon>Bacteria</taxon>
        <taxon>Bacillati</taxon>
        <taxon>Actinomycetota</taxon>
        <taxon>Actinomycetes</taxon>
        <taxon>Micrococcales</taxon>
        <taxon>Microbacteriaceae</taxon>
        <taxon>Diaminobutyricimonas</taxon>
    </lineage>
</organism>
<feature type="transmembrane region" description="Helical" evidence="1">
    <location>
        <begin position="115"/>
        <end position="137"/>
    </location>
</feature>
<keyword evidence="1" id="KW-1133">Transmembrane helix</keyword>
<feature type="transmembrane region" description="Helical" evidence="1">
    <location>
        <begin position="36"/>
        <end position="60"/>
    </location>
</feature>
<dbReference type="AlphaFoldDB" id="A0A2M9CG27"/>
<keyword evidence="3" id="KW-1185">Reference proteome</keyword>
<keyword evidence="1" id="KW-0472">Membrane</keyword>
<feature type="transmembrane region" description="Helical" evidence="1">
    <location>
        <begin position="237"/>
        <end position="255"/>
    </location>
</feature>
<feature type="transmembrane region" description="Helical" evidence="1">
    <location>
        <begin position="76"/>
        <end position="95"/>
    </location>
</feature>
<comment type="caution">
    <text evidence="2">The sequence shown here is derived from an EMBL/GenBank/DDBJ whole genome shotgun (WGS) entry which is preliminary data.</text>
</comment>
<reference evidence="2 3" key="1">
    <citation type="submission" date="2017-11" db="EMBL/GenBank/DDBJ databases">
        <title>Genomic Encyclopedia of Archaeal and Bacterial Type Strains, Phase II (KMG-II): From Individual Species to Whole Genera.</title>
        <authorList>
            <person name="Goeker M."/>
        </authorList>
    </citation>
    <scope>NUCLEOTIDE SEQUENCE [LARGE SCALE GENOMIC DNA]</scope>
    <source>
        <strain evidence="2 3">DSM 27393</strain>
    </source>
</reference>
<evidence type="ECO:0000256" key="1">
    <source>
        <dbReference type="SAM" id="Phobius"/>
    </source>
</evidence>
<name>A0A2M9CG27_9MICO</name>
<accession>A0A2M9CG27</accession>
<feature type="transmembrane region" description="Helical" evidence="1">
    <location>
        <begin position="164"/>
        <end position="190"/>
    </location>
</feature>
<evidence type="ECO:0000313" key="3">
    <source>
        <dbReference type="Proteomes" id="UP000228758"/>
    </source>
</evidence>
<proteinExistence type="predicted"/>
<gene>
    <name evidence="2" type="ORF">CLV46_0348</name>
</gene>
<sequence>MTTLTSAHAADSPTTHGPGVFARIGNVVKLQFANPYTVLTAPWIILGLIFLVNLAIWWIIMSQVTDPGDRADVTEGFGYSGASLFIFVYMMVVAIQAMNQTFSFALGMSVTRRDYYLGSAVTFTLLSAVFATGMTVLGEIERATDGWGVGGRMFTSLYFGDGSWFQRFVIVFLALMFFFFIGAVAATVFVRWKAVGLTALAVVVAVILLGLVALATFTQSWGRVGEWFATTGFLGSALWSLVITAIAGVAGFFILRRATPRG</sequence>
<feature type="transmembrane region" description="Helical" evidence="1">
    <location>
        <begin position="197"/>
        <end position="217"/>
    </location>
</feature>
<dbReference type="EMBL" id="PGFF01000001">
    <property type="protein sequence ID" value="PJJ70820.1"/>
    <property type="molecule type" value="Genomic_DNA"/>
</dbReference>
<dbReference type="RefSeq" id="WP_245866422.1">
    <property type="nucleotide sequence ID" value="NZ_PGFF01000001.1"/>
</dbReference>
<evidence type="ECO:0000313" key="2">
    <source>
        <dbReference type="EMBL" id="PJJ70820.1"/>
    </source>
</evidence>